<feature type="binding site" evidence="2">
    <location>
        <begin position="124"/>
        <end position="126"/>
    </location>
    <ligand>
        <name>biotin</name>
        <dbReference type="ChEBI" id="CHEBI:57586"/>
    </ligand>
</feature>
<evidence type="ECO:0000313" key="7">
    <source>
        <dbReference type="Proteomes" id="UP000474718"/>
    </source>
</evidence>
<dbReference type="AlphaFoldDB" id="A0AAQ1RVF2"/>
<dbReference type="InterPro" id="IPR045864">
    <property type="entry name" value="aa-tRNA-synth_II/BPL/LPL"/>
</dbReference>
<comment type="similarity">
    <text evidence="2">Belongs to the biotin--protein ligase family.</text>
</comment>
<keyword evidence="2" id="KW-0805">Transcription regulation</keyword>
<dbReference type="GO" id="GO:0005737">
    <property type="term" value="C:cytoplasm"/>
    <property type="evidence" value="ECO:0007669"/>
    <property type="project" value="TreeGrafter"/>
</dbReference>
<dbReference type="InterPro" id="IPR013196">
    <property type="entry name" value="HTH_11"/>
</dbReference>
<dbReference type="EMBL" id="WWVX01000001">
    <property type="protein sequence ID" value="MZL68430.1"/>
    <property type="molecule type" value="Genomic_DNA"/>
</dbReference>
<sequence>MAKRQTRYVVLEALRRQGGEFLSSTALTEELGVTRAAIWKAVVALKEEGYPIRSVTGEGYALEGEPDVLSEREIARHLATRWLGRTFCCQPQMESTSAHLKALAAGGERCHGLVAVAGEQAGGRGRGGRSFYSPPGGLYFSAALQQPLPLSALRLLTLASAVAICEGIADCCGLQVDIKWPNDLYWGGRKLGGILTECSLVGESGELEYAVCGAGLNCAATPCPSELRGEIVSLEEALGGPSPARAALLAALLQRLEGAFDQLLQGEGSQSLLEEYRARLLWVGETVEVARGSERYRAVFGGVDGEGRALLQTGGEVQALSSGEIRLKKR</sequence>
<keyword evidence="7" id="KW-1185">Reference proteome</keyword>
<evidence type="ECO:0000256" key="2">
    <source>
        <dbReference type="HAMAP-Rule" id="MF_00978"/>
    </source>
</evidence>
<protein>
    <recommendedName>
        <fullName evidence="2">Bifunctional ligase/repressor BirA</fullName>
    </recommendedName>
    <alternativeName>
        <fullName evidence="2">Biotin--[acetyl-CoA-carboxylase] ligase</fullName>
        <ecNumber evidence="2">6.3.4.15</ecNumber>
    </alternativeName>
    <alternativeName>
        <fullName evidence="2">Biotin--protein ligase</fullName>
    </alternativeName>
    <alternativeName>
        <fullName evidence="2">Biotin-[acetyl-CoA carboxylase] synthetase</fullName>
    </alternativeName>
</protein>
<keyword evidence="2" id="KW-0067">ATP-binding</keyword>
<dbReference type="PANTHER" id="PTHR12835">
    <property type="entry name" value="BIOTIN PROTEIN LIGASE"/>
    <property type="match status" value="1"/>
</dbReference>
<evidence type="ECO:0000313" key="6">
    <source>
        <dbReference type="Proteomes" id="UP000184089"/>
    </source>
</evidence>
<dbReference type="InterPro" id="IPR004408">
    <property type="entry name" value="Biotin_CoA_COase_ligase"/>
</dbReference>
<keyword evidence="2" id="KW-0678">Repressor</keyword>
<dbReference type="CDD" id="cd16442">
    <property type="entry name" value="BPL"/>
    <property type="match status" value="1"/>
</dbReference>
<dbReference type="Pfam" id="PF08279">
    <property type="entry name" value="HTH_11"/>
    <property type="match status" value="1"/>
</dbReference>
<dbReference type="EC" id="6.3.4.15" evidence="2"/>
<keyword evidence="2" id="KW-0092">Biotin</keyword>
<dbReference type="Gene3D" id="3.30.930.10">
    <property type="entry name" value="Bira Bifunctional Protein, Domain 2"/>
    <property type="match status" value="1"/>
</dbReference>
<feature type="DNA-binding region" description="H-T-H motif" evidence="2">
    <location>
        <begin position="24"/>
        <end position="43"/>
    </location>
</feature>
<feature type="binding site" evidence="2">
    <location>
        <position position="190"/>
    </location>
    <ligand>
        <name>biotin</name>
        <dbReference type="ChEBI" id="CHEBI:57586"/>
    </ligand>
</feature>
<feature type="binding site" evidence="2">
    <location>
        <position position="120"/>
    </location>
    <ligand>
        <name>biotin</name>
        <dbReference type="ChEBI" id="CHEBI:57586"/>
    </ligand>
</feature>
<comment type="function">
    <text evidence="2">Acts both as a biotin--[acetyl-CoA-carboxylase] ligase and a repressor.</text>
</comment>
<feature type="domain" description="BPL/LPL catalytic" evidence="3">
    <location>
        <begin position="63"/>
        <end position="264"/>
    </location>
</feature>
<organism evidence="5 6">
    <name type="scientific">Bittarella massiliensis</name>
    <name type="common">ex Durand et al. 2017</name>
    <dbReference type="NCBI Taxonomy" id="1720313"/>
    <lineage>
        <taxon>Bacteria</taxon>
        <taxon>Bacillati</taxon>
        <taxon>Bacillota</taxon>
        <taxon>Clostridia</taxon>
        <taxon>Eubacteriales</taxon>
        <taxon>Oscillospiraceae</taxon>
        <taxon>Bittarella (ex Durand et al. 2017)</taxon>
    </lineage>
</organism>
<evidence type="ECO:0000313" key="4">
    <source>
        <dbReference type="EMBL" id="MZL68430.1"/>
    </source>
</evidence>
<dbReference type="PROSITE" id="PS51733">
    <property type="entry name" value="BPL_LPL_CATALYTIC"/>
    <property type="match status" value="1"/>
</dbReference>
<dbReference type="Pfam" id="PF03099">
    <property type="entry name" value="BPL_LplA_LipB"/>
    <property type="match status" value="1"/>
</dbReference>
<dbReference type="Gene3D" id="2.30.30.100">
    <property type="match status" value="1"/>
</dbReference>
<reference evidence="5" key="2">
    <citation type="submission" date="2016-11" db="EMBL/GenBank/DDBJ databases">
        <authorList>
            <person name="Varghese N."/>
            <person name="Submissions S."/>
        </authorList>
    </citation>
    <scope>NUCLEOTIDE SEQUENCE</scope>
    <source>
        <strain evidence="5">DSM 4029</strain>
    </source>
</reference>
<dbReference type="GO" id="GO:0004077">
    <property type="term" value="F:biotin--[biotin carboxyl-carrier protein] ligase activity"/>
    <property type="evidence" value="ECO:0007669"/>
    <property type="project" value="UniProtKB-UniRule"/>
</dbReference>
<dbReference type="GO" id="GO:0003677">
    <property type="term" value="F:DNA binding"/>
    <property type="evidence" value="ECO:0007669"/>
    <property type="project" value="UniProtKB-UniRule"/>
</dbReference>
<reference evidence="6" key="1">
    <citation type="submission" date="2016-11" db="EMBL/GenBank/DDBJ databases">
        <authorList>
            <person name="Jaros S."/>
            <person name="Januszkiewicz K."/>
            <person name="Wedrychowicz H."/>
        </authorList>
    </citation>
    <scope>NUCLEOTIDE SEQUENCE [LARGE SCALE GENOMIC DNA]</scope>
    <source>
        <strain evidence="6">DSM 4029</strain>
    </source>
</reference>
<accession>A0AAQ1RVF2</accession>
<dbReference type="GO" id="GO:0005524">
    <property type="term" value="F:ATP binding"/>
    <property type="evidence" value="ECO:0007669"/>
    <property type="project" value="UniProtKB-UniRule"/>
</dbReference>
<evidence type="ECO:0000256" key="1">
    <source>
        <dbReference type="ARBA" id="ARBA00022598"/>
    </source>
</evidence>
<keyword evidence="2" id="KW-0238">DNA-binding</keyword>
<comment type="catalytic activity">
    <reaction evidence="2">
        <text>biotin + L-lysyl-[protein] + ATP = N(6)-biotinyl-L-lysyl-[protein] + AMP + diphosphate + H(+)</text>
        <dbReference type="Rhea" id="RHEA:11756"/>
        <dbReference type="Rhea" id="RHEA-COMP:9752"/>
        <dbReference type="Rhea" id="RHEA-COMP:10505"/>
        <dbReference type="ChEBI" id="CHEBI:15378"/>
        <dbReference type="ChEBI" id="CHEBI:29969"/>
        <dbReference type="ChEBI" id="CHEBI:30616"/>
        <dbReference type="ChEBI" id="CHEBI:33019"/>
        <dbReference type="ChEBI" id="CHEBI:57586"/>
        <dbReference type="ChEBI" id="CHEBI:83144"/>
        <dbReference type="ChEBI" id="CHEBI:456215"/>
        <dbReference type="EC" id="6.3.4.15"/>
    </reaction>
</comment>
<dbReference type="NCBIfam" id="TIGR00121">
    <property type="entry name" value="birA_ligase"/>
    <property type="match status" value="1"/>
</dbReference>
<comment type="caution">
    <text evidence="5">The sequence shown here is derived from an EMBL/GenBank/DDBJ whole genome shotgun (WGS) entry which is preliminary data.</text>
</comment>
<dbReference type="GO" id="GO:0009249">
    <property type="term" value="P:protein lipoylation"/>
    <property type="evidence" value="ECO:0007669"/>
    <property type="project" value="UniProtKB-ARBA"/>
</dbReference>
<keyword evidence="2" id="KW-0547">Nucleotide-binding</keyword>
<dbReference type="InterPro" id="IPR036390">
    <property type="entry name" value="WH_DNA-bd_sf"/>
</dbReference>
<proteinExistence type="inferred from homology"/>
<dbReference type="RefSeq" id="WP_021660884.1">
    <property type="nucleotide sequence ID" value="NZ_FQVY01000001.1"/>
</dbReference>
<evidence type="ECO:0000313" key="5">
    <source>
        <dbReference type="EMBL" id="SHF86601.1"/>
    </source>
</evidence>
<dbReference type="EMBL" id="FQVY01000001">
    <property type="protein sequence ID" value="SHF86601.1"/>
    <property type="molecule type" value="Genomic_DNA"/>
</dbReference>
<dbReference type="SUPFAM" id="SSF46785">
    <property type="entry name" value="Winged helix' DNA-binding domain"/>
    <property type="match status" value="1"/>
</dbReference>
<dbReference type="InterPro" id="IPR036388">
    <property type="entry name" value="WH-like_DNA-bd_sf"/>
</dbReference>
<dbReference type="InterPro" id="IPR004143">
    <property type="entry name" value="BPL_LPL_catalytic"/>
</dbReference>
<dbReference type="HAMAP" id="MF_00978">
    <property type="entry name" value="Bifunct_BirA"/>
    <property type="match status" value="1"/>
</dbReference>
<comment type="caution">
    <text evidence="2">Lacks conserved residue(s) required for the propagation of feature annotation.</text>
</comment>
<dbReference type="Proteomes" id="UP000474718">
    <property type="component" value="Unassembled WGS sequence"/>
</dbReference>
<dbReference type="GO" id="GO:0006355">
    <property type="term" value="P:regulation of DNA-templated transcription"/>
    <property type="evidence" value="ECO:0007669"/>
    <property type="project" value="UniProtKB-UniRule"/>
</dbReference>
<dbReference type="SUPFAM" id="SSF55681">
    <property type="entry name" value="Class II aaRS and biotin synthetases"/>
    <property type="match status" value="1"/>
</dbReference>
<evidence type="ECO:0000259" key="3">
    <source>
        <dbReference type="PROSITE" id="PS51733"/>
    </source>
</evidence>
<dbReference type="PANTHER" id="PTHR12835:SF5">
    <property type="entry name" value="BIOTIN--PROTEIN LIGASE"/>
    <property type="match status" value="1"/>
</dbReference>
<keyword evidence="1 2" id="KW-0436">Ligase</keyword>
<dbReference type="InterPro" id="IPR030855">
    <property type="entry name" value="Bifunct_BirA"/>
</dbReference>
<dbReference type="GO" id="GO:0016740">
    <property type="term" value="F:transferase activity"/>
    <property type="evidence" value="ECO:0007669"/>
    <property type="project" value="UniProtKB-ARBA"/>
</dbReference>
<name>A0AAQ1RVF2_9FIRM</name>
<keyword evidence="2" id="KW-0804">Transcription</keyword>
<dbReference type="Proteomes" id="UP000184089">
    <property type="component" value="Unassembled WGS sequence"/>
</dbReference>
<dbReference type="Gene3D" id="1.10.10.10">
    <property type="entry name" value="Winged helix-like DNA-binding domain superfamily/Winged helix DNA-binding domain"/>
    <property type="match status" value="1"/>
</dbReference>
<reference evidence="4 7" key="3">
    <citation type="journal article" date="2019" name="Nat. Med.">
        <title>A library of human gut bacterial isolates paired with longitudinal multiomics data enables mechanistic microbiome research.</title>
        <authorList>
            <person name="Poyet M."/>
            <person name="Groussin M."/>
            <person name="Gibbons S.M."/>
            <person name="Avila-Pacheco J."/>
            <person name="Jiang X."/>
            <person name="Kearney S.M."/>
            <person name="Perrotta A.R."/>
            <person name="Berdy B."/>
            <person name="Zhao S."/>
            <person name="Lieberman T.D."/>
            <person name="Swanson P.K."/>
            <person name="Smith M."/>
            <person name="Roesemann S."/>
            <person name="Alexander J.E."/>
            <person name="Rich S.A."/>
            <person name="Livny J."/>
            <person name="Vlamakis H."/>
            <person name="Clish C."/>
            <person name="Bullock K."/>
            <person name="Deik A."/>
            <person name="Scott J."/>
            <person name="Pierce K.A."/>
            <person name="Xavier R.J."/>
            <person name="Alm E.J."/>
        </authorList>
    </citation>
    <scope>NUCLEOTIDE SEQUENCE [LARGE SCALE GENOMIC DNA]</scope>
    <source>
        <strain evidence="4 7">BIOML-A2</strain>
    </source>
</reference>
<gene>
    <name evidence="2" type="primary">birA</name>
    <name evidence="4" type="ORF">GT747_01395</name>
    <name evidence="5" type="ORF">SAMN05444424_0972</name>
</gene>